<organism evidence="3 4">
    <name type="scientific">Pseudomonas veronii 1YdBTEX2</name>
    <dbReference type="NCBI Taxonomy" id="1295141"/>
    <lineage>
        <taxon>Bacteria</taxon>
        <taxon>Pseudomonadati</taxon>
        <taxon>Pseudomonadota</taxon>
        <taxon>Gammaproteobacteria</taxon>
        <taxon>Pseudomonadales</taxon>
        <taxon>Pseudomonadaceae</taxon>
        <taxon>Pseudomonas</taxon>
    </lineage>
</organism>
<dbReference type="InterPro" id="IPR029063">
    <property type="entry name" value="SAM-dependent_MTases_sf"/>
</dbReference>
<evidence type="ECO:0000256" key="1">
    <source>
        <dbReference type="ARBA" id="ARBA00022603"/>
    </source>
</evidence>
<dbReference type="GO" id="GO:0003676">
    <property type="term" value="F:nucleic acid binding"/>
    <property type="evidence" value="ECO:0007669"/>
    <property type="project" value="InterPro"/>
</dbReference>
<dbReference type="SUPFAM" id="SSF53335">
    <property type="entry name" value="S-adenosyl-L-methionine-dependent methyltransferases"/>
    <property type="match status" value="1"/>
</dbReference>
<protein>
    <recommendedName>
        <fullName evidence="5">Methyltransferase</fullName>
    </recommendedName>
</protein>
<evidence type="ECO:0000313" key="3">
    <source>
        <dbReference type="EMBL" id="SBW84629.1"/>
    </source>
</evidence>
<gene>
    <name evidence="3" type="ORF">PVE_R2G0603</name>
</gene>
<evidence type="ECO:0000256" key="2">
    <source>
        <dbReference type="ARBA" id="ARBA00022679"/>
    </source>
</evidence>
<name>A0A1D3K8D8_PSEVE</name>
<keyword evidence="2" id="KW-0808">Transferase</keyword>
<sequence>MAKLSTVAAKRHQQALDLVYSDKPLRLNDRYFILDNFQESATNMNGLAGAFFTPEGLSNDLRVEVPECQSMIDLCAGIGRLAFTSRDRAKRIVCVELNPDYAAVGKRVLPEAEWIVGDVFSIGNLGRFDVAISNPPFGAVKTGSAFSGQYTGARFEYKVIETASKIANYGVFIIPQASAPFRYSGQPSYSVEILPDCQRFMDQTGVVLEHNCGLDTSAYLEEWHGVSPMCEIVLCDFLENQLAVKDAGLEVFNPAPRISEARIPTAKVKQPEMQPWAPAAESQLSLFDAA</sequence>
<dbReference type="EMBL" id="LT599584">
    <property type="protein sequence ID" value="SBW84629.1"/>
    <property type="molecule type" value="Genomic_DNA"/>
</dbReference>
<evidence type="ECO:0008006" key="5">
    <source>
        <dbReference type="Google" id="ProtNLM"/>
    </source>
</evidence>
<dbReference type="Gene3D" id="3.40.50.150">
    <property type="entry name" value="Vaccinia Virus protein VP39"/>
    <property type="match status" value="1"/>
</dbReference>
<dbReference type="GO" id="GO:0032259">
    <property type="term" value="P:methylation"/>
    <property type="evidence" value="ECO:0007669"/>
    <property type="project" value="UniProtKB-KW"/>
</dbReference>
<dbReference type="PROSITE" id="PS00092">
    <property type="entry name" value="N6_MTASE"/>
    <property type="match status" value="1"/>
</dbReference>
<dbReference type="InterPro" id="IPR002052">
    <property type="entry name" value="DNA_methylase_N6_adenine_CS"/>
</dbReference>
<dbReference type="Proteomes" id="UP000245431">
    <property type="component" value="Chromosome PVE_r2"/>
</dbReference>
<keyword evidence="1" id="KW-0489">Methyltransferase</keyword>
<dbReference type="GO" id="GO:0008168">
    <property type="term" value="F:methyltransferase activity"/>
    <property type="evidence" value="ECO:0007669"/>
    <property type="project" value="UniProtKB-KW"/>
</dbReference>
<proteinExistence type="predicted"/>
<evidence type="ECO:0000313" key="4">
    <source>
        <dbReference type="Proteomes" id="UP000245431"/>
    </source>
</evidence>
<dbReference type="CDD" id="cd02440">
    <property type="entry name" value="AdoMet_MTases"/>
    <property type="match status" value="1"/>
</dbReference>
<dbReference type="AlphaFoldDB" id="A0A1D3K8D8"/>
<reference evidence="4" key="1">
    <citation type="submission" date="2016-07" db="EMBL/GenBank/DDBJ databases">
        <authorList>
            <person name="Florea S."/>
            <person name="Webb J.S."/>
            <person name="Jaromczyk J."/>
            <person name="Schardl C.L."/>
        </authorList>
    </citation>
    <scope>NUCLEOTIDE SEQUENCE [LARGE SCALE GENOMIC DNA]</scope>
    <source>
        <strain evidence="4">1YdBTEX2</strain>
    </source>
</reference>
<accession>A0A1D3K8D8</accession>